<sequence>MTAVEPTSRRAWFALVPLLIGTFTGTVNNSVVNVPMTEILADFDVSLAYGALVVVAFVLAFAVLMPLSGWLGDRLGHRQVFCAAMVLLAVGAAGAALAPSLPLLVAFRALQGAATAAVLPGVMVLIAAMFGPGSRGRALGFWAGVNGAGQAAGPALGGLLADWVGWRAIFWPTIPLALLALVMALRLVPRGSARPIPLEWRGALLLTLSAALCLGSASLVGPLGLSSVAVWITAAGGVCAGMGFVRVESGRRDAFLPPGLLLEPRYLRSSIAVLTQMFCLGATLLGVPLYVTQRHGVATATAGLLVLAMPLAMAALAPLAGLATERLTPRIALRTGLVALVLGQVVLTVQLGIGRPPDVLVIVNLAVVGAGVAFVQTPAAAGSTRSRAGQRGSGLGLFNLLRFGGSALGASWVGAVAGPDSSYGLVFGVCTGIAVLGLVGSFAGRDTAVVSKAGEAEAPSAEAAAFR</sequence>
<evidence type="ECO:0000256" key="5">
    <source>
        <dbReference type="ARBA" id="ARBA00022989"/>
    </source>
</evidence>
<dbReference type="Pfam" id="PF07690">
    <property type="entry name" value="MFS_1"/>
    <property type="match status" value="2"/>
</dbReference>
<comment type="caution">
    <text evidence="9">The sequence shown here is derived from an EMBL/GenBank/DDBJ whole genome shotgun (WGS) entry which is preliminary data.</text>
</comment>
<dbReference type="InterPro" id="IPR020846">
    <property type="entry name" value="MFS_dom"/>
</dbReference>
<feature type="transmembrane region" description="Helical" evidence="7">
    <location>
        <begin position="110"/>
        <end position="131"/>
    </location>
</feature>
<evidence type="ECO:0000256" key="2">
    <source>
        <dbReference type="ARBA" id="ARBA00022448"/>
    </source>
</evidence>
<feature type="transmembrane region" description="Helical" evidence="7">
    <location>
        <begin position="359"/>
        <end position="382"/>
    </location>
</feature>
<keyword evidence="2" id="KW-0813">Transport</keyword>
<dbReference type="PROSITE" id="PS50850">
    <property type="entry name" value="MFS"/>
    <property type="match status" value="1"/>
</dbReference>
<evidence type="ECO:0000256" key="3">
    <source>
        <dbReference type="ARBA" id="ARBA00022475"/>
    </source>
</evidence>
<accession>A0A368VZR8</accession>
<evidence type="ECO:0000256" key="6">
    <source>
        <dbReference type="ARBA" id="ARBA00023136"/>
    </source>
</evidence>
<feature type="transmembrane region" description="Helical" evidence="7">
    <location>
        <begin position="394"/>
        <end position="417"/>
    </location>
</feature>
<dbReference type="Gene3D" id="1.20.1250.20">
    <property type="entry name" value="MFS general substrate transporter like domains"/>
    <property type="match status" value="1"/>
</dbReference>
<feature type="transmembrane region" description="Helical" evidence="7">
    <location>
        <begin position="225"/>
        <end position="245"/>
    </location>
</feature>
<dbReference type="RefSeq" id="WP_246195288.1">
    <property type="nucleotide sequence ID" value="NZ_QPJC01000002.1"/>
</dbReference>
<feature type="transmembrane region" description="Helical" evidence="7">
    <location>
        <begin position="297"/>
        <end position="319"/>
    </location>
</feature>
<protein>
    <submittedName>
        <fullName evidence="9">MFS transporter</fullName>
    </submittedName>
</protein>
<gene>
    <name evidence="9" type="ORF">DFQ14_102132</name>
</gene>
<dbReference type="InterPro" id="IPR036259">
    <property type="entry name" value="MFS_trans_sf"/>
</dbReference>
<name>A0A368VZR8_9ACTN</name>
<evidence type="ECO:0000259" key="8">
    <source>
        <dbReference type="PROSITE" id="PS50850"/>
    </source>
</evidence>
<keyword evidence="3" id="KW-1003">Cell membrane</keyword>
<feature type="transmembrane region" description="Helical" evidence="7">
    <location>
        <begin position="200"/>
        <end position="219"/>
    </location>
</feature>
<reference evidence="9 10" key="1">
    <citation type="submission" date="2018-07" db="EMBL/GenBank/DDBJ databases">
        <title>Genomic Encyclopedia of Type Strains, Phase III (KMG-III): the genomes of soil and plant-associated and newly described type strains.</title>
        <authorList>
            <person name="Whitman W."/>
        </authorList>
    </citation>
    <scope>NUCLEOTIDE SEQUENCE [LARGE SCALE GENOMIC DNA]</scope>
    <source>
        <strain evidence="9 10">CECT 8575</strain>
    </source>
</reference>
<feature type="transmembrane region" description="Helical" evidence="7">
    <location>
        <begin position="138"/>
        <end position="157"/>
    </location>
</feature>
<proteinExistence type="predicted"/>
<dbReference type="Proteomes" id="UP000253495">
    <property type="component" value="Unassembled WGS sequence"/>
</dbReference>
<evidence type="ECO:0000313" key="9">
    <source>
        <dbReference type="EMBL" id="RCW45831.1"/>
    </source>
</evidence>
<feature type="transmembrane region" description="Helical" evidence="7">
    <location>
        <begin position="12"/>
        <end position="32"/>
    </location>
</feature>
<feature type="transmembrane region" description="Helical" evidence="7">
    <location>
        <begin position="423"/>
        <end position="443"/>
    </location>
</feature>
<evidence type="ECO:0000313" key="10">
    <source>
        <dbReference type="Proteomes" id="UP000253495"/>
    </source>
</evidence>
<evidence type="ECO:0000256" key="7">
    <source>
        <dbReference type="SAM" id="Phobius"/>
    </source>
</evidence>
<evidence type="ECO:0000256" key="4">
    <source>
        <dbReference type="ARBA" id="ARBA00022692"/>
    </source>
</evidence>
<evidence type="ECO:0000256" key="1">
    <source>
        <dbReference type="ARBA" id="ARBA00004651"/>
    </source>
</evidence>
<keyword evidence="5 7" id="KW-1133">Transmembrane helix</keyword>
<keyword evidence="4 7" id="KW-0812">Transmembrane</keyword>
<dbReference type="Gene3D" id="1.20.1720.10">
    <property type="entry name" value="Multidrug resistance protein D"/>
    <property type="match status" value="1"/>
</dbReference>
<dbReference type="SUPFAM" id="SSF103473">
    <property type="entry name" value="MFS general substrate transporter"/>
    <property type="match status" value="1"/>
</dbReference>
<feature type="transmembrane region" description="Helical" evidence="7">
    <location>
        <begin position="331"/>
        <end position="353"/>
    </location>
</feature>
<keyword evidence="10" id="KW-1185">Reference proteome</keyword>
<feature type="transmembrane region" description="Helical" evidence="7">
    <location>
        <begin position="80"/>
        <end position="98"/>
    </location>
</feature>
<dbReference type="GO" id="GO:0005886">
    <property type="term" value="C:plasma membrane"/>
    <property type="evidence" value="ECO:0007669"/>
    <property type="project" value="UniProtKB-SubCell"/>
</dbReference>
<keyword evidence="6 7" id="KW-0472">Membrane</keyword>
<dbReference type="InterPro" id="IPR011701">
    <property type="entry name" value="MFS"/>
</dbReference>
<feature type="transmembrane region" description="Helical" evidence="7">
    <location>
        <begin position="169"/>
        <end position="188"/>
    </location>
</feature>
<dbReference type="PRINTS" id="PR01036">
    <property type="entry name" value="TCRTETB"/>
</dbReference>
<comment type="subcellular location">
    <subcellularLocation>
        <location evidence="1">Cell membrane</location>
        <topology evidence="1">Multi-pass membrane protein</topology>
    </subcellularLocation>
</comment>
<feature type="domain" description="Major facilitator superfamily (MFS) profile" evidence="8">
    <location>
        <begin position="14"/>
        <end position="449"/>
    </location>
</feature>
<feature type="transmembrane region" description="Helical" evidence="7">
    <location>
        <begin position="266"/>
        <end position="291"/>
    </location>
</feature>
<dbReference type="PANTHER" id="PTHR42718">
    <property type="entry name" value="MAJOR FACILITATOR SUPERFAMILY MULTIDRUG TRANSPORTER MFSC"/>
    <property type="match status" value="1"/>
</dbReference>
<organism evidence="9 10">
    <name type="scientific">Halopolyspora algeriensis</name>
    <dbReference type="NCBI Taxonomy" id="1500506"/>
    <lineage>
        <taxon>Bacteria</taxon>
        <taxon>Bacillati</taxon>
        <taxon>Actinomycetota</taxon>
        <taxon>Actinomycetes</taxon>
        <taxon>Actinomycetes incertae sedis</taxon>
        <taxon>Halopolyspora</taxon>
    </lineage>
</organism>
<feature type="transmembrane region" description="Helical" evidence="7">
    <location>
        <begin position="47"/>
        <end position="68"/>
    </location>
</feature>
<dbReference type="AlphaFoldDB" id="A0A368VZR8"/>
<dbReference type="EMBL" id="QPJC01000002">
    <property type="protein sequence ID" value="RCW45831.1"/>
    <property type="molecule type" value="Genomic_DNA"/>
</dbReference>
<dbReference type="GO" id="GO:0022857">
    <property type="term" value="F:transmembrane transporter activity"/>
    <property type="evidence" value="ECO:0007669"/>
    <property type="project" value="InterPro"/>
</dbReference>
<dbReference type="PANTHER" id="PTHR42718:SF46">
    <property type="entry name" value="BLR6921 PROTEIN"/>
    <property type="match status" value="1"/>
</dbReference>